<dbReference type="InterPro" id="IPR050172">
    <property type="entry name" value="SsuD_RutA_monooxygenase"/>
</dbReference>
<dbReference type="EMBL" id="JBIAMX010000006">
    <property type="protein sequence ID" value="MFF0543778.1"/>
    <property type="molecule type" value="Genomic_DNA"/>
</dbReference>
<evidence type="ECO:0000313" key="8">
    <source>
        <dbReference type="Proteomes" id="UP001601444"/>
    </source>
</evidence>
<dbReference type="InterPro" id="IPR011251">
    <property type="entry name" value="Luciferase-like_dom"/>
</dbReference>
<dbReference type="PANTHER" id="PTHR42847">
    <property type="entry name" value="ALKANESULFONATE MONOOXYGENASE"/>
    <property type="match status" value="1"/>
</dbReference>
<dbReference type="Proteomes" id="UP001601444">
    <property type="component" value="Unassembled WGS sequence"/>
</dbReference>
<dbReference type="RefSeq" id="WP_387700401.1">
    <property type="nucleotide sequence ID" value="NZ_JBIAMX010000006.1"/>
</dbReference>
<evidence type="ECO:0000256" key="5">
    <source>
        <dbReference type="SAM" id="MobiDB-lite"/>
    </source>
</evidence>
<keyword evidence="1" id="KW-0285">Flavoprotein</keyword>
<feature type="region of interest" description="Disordered" evidence="5">
    <location>
        <begin position="287"/>
        <end position="311"/>
    </location>
</feature>
<proteinExistence type="predicted"/>
<evidence type="ECO:0000313" key="7">
    <source>
        <dbReference type="EMBL" id="MFF0543778.1"/>
    </source>
</evidence>
<keyword evidence="2" id="KW-0288">FMN</keyword>
<accession>A0ABW6PNE2</accession>
<organism evidence="7 8">
    <name type="scientific">Nocardia thailandica</name>
    <dbReference type="NCBI Taxonomy" id="257275"/>
    <lineage>
        <taxon>Bacteria</taxon>
        <taxon>Bacillati</taxon>
        <taxon>Actinomycetota</taxon>
        <taxon>Actinomycetes</taxon>
        <taxon>Mycobacteriales</taxon>
        <taxon>Nocardiaceae</taxon>
        <taxon>Nocardia</taxon>
    </lineage>
</organism>
<evidence type="ECO:0000256" key="4">
    <source>
        <dbReference type="ARBA" id="ARBA00023033"/>
    </source>
</evidence>
<reference evidence="7 8" key="1">
    <citation type="submission" date="2024-10" db="EMBL/GenBank/DDBJ databases">
        <title>The Natural Products Discovery Center: Release of the First 8490 Sequenced Strains for Exploring Actinobacteria Biosynthetic Diversity.</title>
        <authorList>
            <person name="Kalkreuter E."/>
            <person name="Kautsar S.A."/>
            <person name="Yang D."/>
            <person name="Bader C.D."/>
            <person name="Teijaro C.N."/>
            <person name="Fluegel L."/>
            <person name="Davis C.M."/>
            <person name="Simpson J.R."/>
            <person name="Lauterbach L."/>
            <person name="Steele A.D."/>
            <person name="Gui C."/>
            <person name="Meng S."/>
            <person name="Li G."/>
            <person name="Viehrig K."/>
            <person name="Ye F."/>
            <person name="Su P."/>
            <person name="Kiefer A.F."/>
            <person name="Nichols A."/>
            <person name="Cepeda A.J."/>
            <person name="Yan W."/>
            <person name="Fan B."/>
            <person name="Jiang Y."/>
            <person name="Adhikari A."/>
            <person name="Zheng C.-J."/>
            <person name="Schuster L."/>
            <person name="Cowan T.M."/>
            <person name="Smanski M.J."/>
            <person name="Chevrette M.G."/>
            <person name="De Carvalho L.P.S."/>
            <person name="Shen B."/>
        </authorList>
    </citation>
    <scope>NUCLEOTIDE SEQUENCE [LARGE SCALE GENOMIC DNA]</scope>
    <source>
        <strain evidence="7 8">NPDC004045</strain>
    </source>
</reference>
<feature type="domain" description="Luciferase-like" evidence="6">
    <location>
        <begin position="66"/>
        <end position="343"/>
    </location>
</feature>
<keyword evidence="3" id="KW-0560">Oxidoreductase</keyword>
<dbReference type="SUPFAM" id="SSF51679">
    <property type="entry name" value="Bacterial luciferase-like"/>
    <property type="match status" value="1"/>
</dbReference>
<dbReference type="PANTHER" id="PTHR42847:SF4">
    <property type="entry name" value="ALKANESULFONATE MONOOXYGENASE-RELATED"/>
    <property type="match status" value="1"/>
</dbReference>
<sequence>MTEFYWRLPTRGDGRRARPDLRRRGGFADGVAPLAATDPRRIDADGSGANGAGATAVTDVRPGRFGPFDDLAQIVHAAELTGFDGVLAPYDPLGEESWIVAGAALRATRYARIAVEFQPAFGTPVYAAKVSATLQRHSHGRLAWRLAVDTDDADARSRGDRVAGDDRYARAAEFLTVARGVWNESEVPAAGFAGTGFDYAGRYYDVIDGGFRGILSGLPFPEVHLSGTSPAALELSAAHGDLHLFAETPDGLDGPIAELRARAAAAGRTVRIGVEVPVIARETDAEARARVSRQHDELDPGGAARRDADLGDGRRSGFRALGHAQDIGLVGSYERVARRLAAYGADVVVLSGHPTIEEVHRAGEHLLHLADPVGRTLARAGESA</sequence>
<dbReference type="Pfam" id="PF00296">
    <property type="entry name" value="Bac_luciferase"/>
    <property type="match status" value="1"/>
</dbReference>
<protein>
    <submittedName>
        <fullName evidence="7">LLM class flavin-dependent oxidoreductase</fullName>
    </submittedName>
</protein>
<evidence type="ECO:0000256" key="2">
    <source>
        <dbReference type="ARBA" id="ARBA00022643"/>
    </source>
</evidence>
<gene>
    <name evidence="7" type="ORF">ACFYTF_13180</name>
</gene>
<name>A0ABW6PNE2_9NOCA</name>
<evidence type="ECO:0000256" key="1">
    <source>
        <dbReference type="ARBA" id="ARBA00022630"/>
    </source>
</evidence>
<comment type="caution">
    <text evidence="7">The sequence shown here is derived from an EMBL/GenBank/DDBJ whole genome shotgun (WGS) entry which is preliminary data.</text>
</comment>
<keyword evidence="8" id="KW-1185">Reference proteome</keyword>
<keyword evidence="4" id="KW-0503">Monooxygenase</keyword>
<evidence type="ECO:0000259" key="6">
    <source>
        <dbReference type="Pfam" id="PF00296"/>
    </source>
</evidence>
<dbReference type="Gene3D" id="3.20.20.30">
    <property type="entry name" value="Luciferase-like domain"/>
    <property type="match status" value="1"/>
</dbReference>
<dbReference type="InterPro" id="IPR036661">
    <property type="entry name" value="Luciferase-like_sf"/>
</dbReference>
<evidence type="ECO:0000256" key="3">
    <source>
        <dbReference type="ARBA" id="ARBA00023002"/>
    </source>
</evidence>